<feature type="compositionally biased region" description="Basic residues" evidence="1">
    <location>
        <begin position="200"/>
        <end position="210"/>
    </location>
</feature>
<proteinExistence type="predicted"/>
<dbReference type="HOGENOM" id="CLU_025450_0_0_1"/>
<dbReference type="AlphaFoldDB" id="W9WX28"/>
<evidence type="ECO:0000313" key="2">
    <source>
        <dbReference type="EMBL" id="EXJ72762.1"/>
    </source>
</evidence>
<dbReference type="RefSeq" id="XP_007742709.1">
    <property type="nucleotide sequence ID" value="XM_007744519.1"/>
</dbReference>
<feature type="compositionally biased region" description="Basic and acidic residues" evidence="1">
    <location>
        <begin position="51"/>
        <end position="66"/>
    </location>
</feature>
<gene>
    <name evidence="2" type="ORF">A1O5_03909</name>
</gene>
<dbReference type="OrthoDB" id="4161833at2759"/>
<comment type="caution">
    <text evidence="2">The sequence shown here is derived from an EMBL/GenBank/DDBJ whole genome shotgun (WGS) entry which is preliminary data.</text>
</comment>
<feature type="region of interest" description="Disordered" evidence="1">
    <location>
        <begin position="314"/>
        <end position="341"/>
    </location>
</feature>
<reference evidence="2 3" key="1">
    <citation type="submission" date="2013-03" db="EMBL/GenBank/DDBJ databases">
        <title>The Genome Sequence of Cladophialophora psammophila CBS 110553.</title>
        <authorList>
            <consortium name="The Broad Institute Genomics Platform"/>
            <person name="Cuomo C."/>
            <person name="de Hoog S."/>
            <person name="Gorbushina A."/>
            <person name="Walker B."/>
            <person name="Young S.K."/>
            <person name="Zeng Q."/>
            <person name="Gargeya S."/>
            <person name="Fitzgerald M."/>
            <person name="Haas B."/>
            <person name="Abouelleil A."/>
            <person name="Allen A.W."/>
            <person name="Alvarado L."/>
            <person name="Arachchi H.M."/>
            <person name="Berlin A.M."/>
            <person name="Chapman S.B."/>
            <person name="Gainer-Dewar J."/>
            <person name="Goldberg J."/>
            <person name="Griggs A."/>
            <person name="Gujja S."/>
            <person name="Hansen M."/>
            <person name="Howarth C."/>
            <person name="Imamovic A."/>
            <person name="Ireland A."/>
            <person name="Larimer J."/>
            <person name="McCowan C."/>
            <person name="Murphy C."/>
            <person name="Pearson M."/>
            <person name="Poon T.W."/>
            <person name="Priest M."/>
            <person name="Roberts A."/>
            <person name="Saif S."/>
            <person name="Shea T."/>
            <person name="Sisk P."/>
            <person name="Sykes S."/>
            <person name="Wortman J."/>
            <person name="Nusbaum C."/>
            <person name="Birren B."/>
        </authorList>
    </citation>
    <scope>NUCLEOTIDE SEQUENCE [LARGE SCALE GENOMIC DNA]</scope>
    <source>
        <strain evidence="2 3">CBS 110553</strain>
    </source>
</reference>
<accession>W9WX28</accession>
<evidence type="ECO:0000256" key="1">
    <source>
        <dbReference type="SAM" id="MobiDB-lite"/>
    </source>
</evidence>
<feature type="compositionally biased region" description="Basic and acidic residues" evidence="1">
    <location>
        <begin position="188"/>
        <end position="199"/>
    </location>
</feature>
<dbReference type="EMBL" id="AMGX01000005">
    <property type="protein sequence ID" value="EXJ72762.1"/>
    <property type="molecule type" value="Genomic_DNA"/>
</dbReference>
<keyword evidence="3" id="KW-1185">Reference proteome</keyword>
<feature type="region of interest" description="Disordered" evidence="1">
    <location>
        <begin position="1"/>
        <end position="101"/>
    </location>
</feature>
<feature type="compositionally biased region" description="Polar residues" evidence="1">
    <location>
        <begin position="432"/>
        <end position="445"/>
    </location>
</feature>
<feature type="region of interest" description="Disordered" evidence="1">
    <location>
        <begin position="405"/>
        <end position="466"/>
    </location>
</feature>
<protein>
    <submittedName>
        <fullName evidence="2">Uncharacterized protein</fullName>
    </submittedName>
</protein>
<evidence type="ECO:0000313" key="3">
    <source>
        <dbReference type="Proteomes" id="UP000019471"/>
    </source>
</evidence>
<feature type="region of interest" description="Disordered" evidence="1">
    <location>
        <begin position="370"/>
        <end position="389"/>
    </location>
</feature>
<name>W9WX28_9EURO</name>
<sequence>MSLQKGRSFQPKPQHGSGDPFKDGYLSDLPPVPPSEWEAEPRRKQQLVDLDPDKRGLTFARTHPDGWSKVIPKQWAEDQFSNNSSDAGAGDDRSVYSQSNGEEIVRCKKLEEASALEHEKEHAASLHPPTDAVEQAAVGALNAEVGKHTHWSAGLEADLASSDPIRYWMSSLRPLPDPHLSFPTQYSDEGKSHDDDSSPHKSKCQNKRPHQVFTGPFTSDQEPSASLEPAIRVNACPSFHSDSMPLVPRPLRLTQRHLRAAPPATATKGENEAPRSRSNCDLLCVLSDQFPESKSLQSSWSTIYCDAEGEGDAAAAKKERQVESRPFTGPSSRRSKEKALPPLPSICCDDHDACSNQDCGCAGSLYQEGRVGKREQRENEKEKGTDRLHTDIDEILDLYLPVSPATGRRDKNCSGPKTKRLGAASEDKSKNRSISKAKSAQSTYPPQRPTRPSFAIDPERRVNNQSNGCGMLLLHRTTTIKNTTMTTAKTMTSPGTPFIVAYPCAYDPEKYPELRHGREEGRRRVCLRPVAAAMACVDEDGLIWI</sequence>
<feature type="region of interest" description="Disordered" evidence="1">
    <location>
        <begin position="179"/>
        <end position="226"/>
    </location>
</feature>
<dbReference type="GeneID" id="19188636"/>
<organism evidence="2 3">
    <name type="scientific">Cladophialophora psammophila CBS 110553</name>
    <dbReference type="NCBI Taxonomy" id="1182543"/>
    <lineage>
        <taxon>Eukaryota</taxon>
        <taxon>Fungi</taxon>
        <taxon>Dikarya</taxon>
        <taxon>Ascomycota</taxon>
        <taxon>Pezizomycotina</taxon>
        <taxon>Eurotiomycetes</taxon>
        <taxon>Chaetothyriomycetidae</taxon>
        <taxon>Chaetothyriales</taxon>
        <taxon>Herpotrichiellaceae</taxon>
        <taxon>Cladophialophora</taxon>
    </lineage>
</organism>
<dbReference type="Proteomes" id="UP000019471">
    <property type="component" value="Unassembled WGS sequence"/>
</dbReference>